<dbReference type="EMBL" id="BARS01039808">
    <property type="protein sequence ID" value="GAG23181.1"/>
    <property type="molecule type" value="Genomic_DNA"/>
</dbReference>
<protein>
    <recommendedName>
        <fullName evidence="3">Histidine kinase N-terminal 7TM region domain-containing protein</fullName>
    </recommendedName>
</protein>
<keyword evidence="1" id="KW-0472">Membrane</keyword>
<feature type="non-terminal residue" evidence="2">
    <location>
        <position position="114"/>
    </location>
</feature>
<evidence type="ECO:0000313" key="2">
    <source>
        <dbReference type="EMBL" id="GAG23181.1"/>
    </source>
</evidence>
<evidence type="ECO:0008006" key="3">
    <source>
        <dbReference type="Google" id="ProtNLM"/>
    </source>
</evidence>
<feature type="transmembrane region" description="Helical" evidence="1">
    <location>
        <begin position="6"/>
        <end position="26"/>
    </location>
</feature>
<feature type="transmembrane region" description="Helical" evidence="1">
    <location>
        <begin position="38"/>
        <end position="61"/>
    </location>
</feature>
<feature type="transmembrane region" description="Helical" evidence="1">
    <location>
        <begin position="73"/>
        <end position="94"/>
    </location>
</feature>
<organism evidence="2">
    <name type="scientific">marine sediment metagenome</name>
    <dbReference type="NCBI Taxonomy" id="412755"/>
    <lineage>
        <taxon>unclassified sequences</taxon>
        <taxon>metagenomes</taxon>
        <taxon>ecological metagenomes</taxon>
    </lineage>
</organism>
<sequence length="114" mass="12576">MVDALGLLDGLTATGIILSASIFALLSLYKSIKLKAKLLTVAALTMLFVGFLWLGPFIDFILVTFTGTNITPIYFYSLLSYLWVAPVLIFAMYLGGELLLPKRKWILVGVFIVL</sequence>
<reference evidence="2" key="1">
    <citation type="journal article" date="2014" name="Front. Microbiol.">
        <title>High frequency of phylogenetically diverse reductive dehalogenase-homologous genes in deep subseafloor sedimentary metagenomes.</title>
        <authorList>
            <person name="Kawai M."/>
            <person name="Futagami T."/>
            <person name="Toyoda A."/>
            <person name="Takaki Y."/>
            <person name="Nishi S."/>
            <person name="Hori S."/>
            <person name="Arai W."/>
            <person name="Tsubouchi T."/>
            <person name="Morono Y."/>
            <person name="Uchiyama I."/>
            <person name="Ito T."/>
            <person name="Fujiyama A."/>
            <person name="Inagaki F."/>
            <person name="Takami H."/>
        </authorList>
    </citation>
    <scope>NUCLEOTIDE SEQUENCE</scope>
    <source>
        <strain evidence="2">Expedition CK06-06</strain>
    </source>
</reference>
<gene>
    <name evidence="2" type="ORF">S01H1_60760</name>
</gene>
<dbReference type="AlphaFoldDB" id="X0XDZ6"/>
<comment type="caution">
    <text evidence="2">The sequence shown here is derived from an EMBL/GenBank/DDBJ whole genome shotgun (WGS) entry which is preliminary data.</text>
</comment>
<accession>X0XDZ6</accession>
<proteinExistence type="predicted"/>
<keyword evidence="1" id="KW-0812">Transmembrane</keyword>
<keyword evidence="1" id="KW-1133">Transmembrane helix</keyword>
<name>X0XDZ6_9ZZZZ</name>
<evidence type="ECO:0000256" key="1">
    <source>
        <dbReference type="SAM" id="Phobius"/>
    </source>
</evidence>